<dbReference type="Proteomes" id="UP000294325">
    <property type="component" value="Chromosome"/>
</dbReference>
<proteinExistence type="predicted"/>
<name>A0A4P7C1S1_9GAMM</name>
<dbReference type="KEGG" id="nwr:E3U44_14815"/>
<feature type="domain" description="Glycosyl transferase family 1" evidence="1">
    <location>
        <begin position="168"/>
        <end position="326"/>
    </location>
</feature>
<dbReference type="EMBL" id="CP038033">
    <property type="protein sequence ID" value="QBQ55639.1"/>
    <property type="molecule type" value="Genomic_DNA"/>
</dbReference>
<sequence>MIYLMAPAPKARVSGGFRVNEALCQRLTATGAGVGIHADAEDIPAKIQFLPSTAPAHIVLDSLYLTDLNPVRLNHALAKRDTPTRLYFLLHFLPCMDPVLSATTRKALQEKERYLFTLADGVLVPGSILADYLKNESLYTGTIYHCPPGIEFTELDTAPSDLWNKDPFPRLITVGTLSPSKGQLDILSHLQQLTPPFKGTWRLLGDLHTEPEVYCHFQRKLNNSNLKESVHLYHSVPHSRLGKLLTDADLLVSASRFESYGMAIAEAVAAGIPVLAYRVGETSQWIKEGENGFLIPVGDQKNFKSTLTKLLHHPKELYLLKKQAQKIKEKTFLPTWEMAFQYFLEALGE</sequence>
<keyword evidence="2" id="KW-0808">Transferase</keyword>
<keyword evidence="3" id="KW-1185">Reference proteome</keyword>
<dbReference type="PANTHER" id="PTHR45947">
    <property type="entry name" value="SULFOQUINOVOSYL TRANSFERASE SQD2"/>
    <property type="match status" value="1"/>
</dbReference>
<dbReference type="Gene3D" id="3.40.50.2000">
    <property type="entry name" value="Glycogen Phosphorylase B"/>
    <property type="match status" value="2"/>
</dbReference>
<gene>
    <name evidence="2" type="ORF">E3U44_14815</name>
</gene>
<dbReference type="Pfam" id="PF00534">
    <property type="entry name" value="Glycos_transf_1"/>
    <property type="match status" value="1"/>
</dbReference>
<accession>A0A4P7C1S1</accession>
<dbReference type="PANTHER" id="PTHR45947:SF3">
    <property type="entry name" value="SULFOQUINOVOSYL TRANSFERASE SQD2"/>
    <property type="match status" value="1"/>
</dbReference>
<dbReference type="InterPro" id="IPR001296">
    <property type="entry name" value="Glyco_trans_1"/>
</dbReference>
<evidence type="ECO:0000313" key="3">
    <source>
        <dbReference type="Proteomes" id="UP000294325"/>
    </source>
</evidence>
<evidence type="ECO:0000313" key="2">
    <source>
        <dbReference type="EMBL" id="QBQ55639.1"/>
    </source>
</evidence>
<dbReference type="AlphaFoldDB" id="A0A4P7C1S1"/>
<dbReference type="SUPFAM" id="SSF53756">
    <property type="entry name" value="UDP-Glycosyltransferase/glycogen phosphorylase"/>
    <property type="match status" value="1"/>
</dbReference>
<dbReference type="InterPro" id="IPR050194">
    <property type="entry name" value="Glycosyltransferase_grp1"/>
</dbReference>
<protein>
    <submittedName>
        <fullName evidence="2">Glycosyltransferase family 1 protein</fullName>
    </submittedName>
</protein>
<reference evidence="2 3" key="1">
    <citation type="submission" date="2019-03" db="EMBL/GenBank/DDBJ databases">
        <title>The genome sequence of Nitrosococcus wardiae strain D1FHST reveals the archetypal metabolic capacity of ammonia-oxidizing Gammaproteobacteria.</title>
        <authorList>
            <person name="Wang L."/>
            <person name="Lim C.K."/>
            <person name="Hanson T.E."/>
            <person name="Dang H."/>
            <person name="Klotz M.G."/>
        </authorList>
    </citation>
    <scope>NUCLEOTIDE SEQUENCE [LARGE SCALE GENOMIC DNA]</scope>
    <source>
        <strain evidence="2 3">D1FHS</strain>
    </source>
</reference>
<dbReference type="CDD" id="cd03801">
    <property type="entry name" value="GT4_PimA-like"/>
    <property type="match status" value="1"/>
</dbReference>
<organism evidence="2 3">
    <name type="scientific">Nitrosococcus wardiae</name>
    <dbReference type="NCBI Taxonomy" id="1814290"/>
    <lineage>
        <taxon>Bacteria</taxon>
        <taxon>Pseudomonadati</taxon>
        <taxon>Pseudomonadota</taxon>
        <taxon>Gammaproteobacteria</taxon>
        <taxon>Chromatiales</taxon>
        <taxon>Chromatiaceae</taxon>
        <taxon>Nitrosococcus</taxon>
    </lineage>
</organism>
<evidence type="ECO:0000259" key="1">
    <source>
        <dbReference type="Pfam" id="PF00534"/>
    </source>
</evidence>
<dbReference type="OrthoDB" id="4611853at2"/>
<dbReference type="GO" id="GO:0016757">
    <property type="term" value="F:glycosyltransferase activity"/>
    <property type="evidence" value="ECO:0007669"/>
    <property type="project" value="InterPro"/>
</dbReference>